<organism evidence="3 4">
    <name type="scientific">Fusarium beomiforme</name>
    <dbReference type="NCBI Taxonomy" id="44412"/>
    <lineage>
        <taxon>Eukaryota</taxon>
        <taxon>Fungi</taxon>
        <taxon>Dikarya</taxon>
        <taxon>Ascomycota</taxon>
        <taxon>Pezizomycotina</taxon>
        <taxon>Sordariomycetes</taxon>
        <taxon>Hypocreomycetidae</taxon>
        <taxon>Hypocreales</taxon>
        <taxon>Nectriaceae</taxon>
        <taxon>Fusarium</taxon>
        <taxon>Fusarium burgessii species complex</taxon>
    </lineage>
</organism>
<dbReference type="Gene3D" id="2.100.10.30">
    <property type="entry name" value="Jacalin-like lectin domain"/>
    <property type="match status" value="1"/>
</dbReference>
<dbReference type="PANTHER" id="PTHR37003:SF2">
    <property type="entry name" value="PESTICIDAL CRYSTAL PROTEIN N-TERMINAL DOMAIN-CONTAINING PROTEIN"/>
    <property type="match status" value="1"/>
</dbReference>
<dbReference type="InterPro" id="IPR038979">
    <property type="entry name" value="Pest_crys"/>
</dbReference>
<dbReference type="InterPro" id="IPR001229">
    <property type="entry name" value="Jacalin-like_lectin_dom"/>
</dbReference>
<feature type="region of interest" description="Disordered" evidence="1">
    <location>
        <begin position="208"/>
        <end position="229"/>
    </location>
</feature>
<dbReference type="InterPro" id="IPR005639">
    <property type="entry name" value="Pest_crys_dom_I"/>
</dbReference>
<gene>
    <name evidence="3" type="ORF">FBEOM_2115</name>
</gene>
<reference evidence="3" key="1">
    <citation type="journal article" date="2017" name="Mycologia">
        <title>Fusarium algeriense, sp. nov., a novel toxigenic crown rot pathogen of durum wheat from Algeria is nested in the Fusarium burgessii species complex.</title>
        <authorList>
            <person name="Laraba I."/>
            <person name="Keddad A."/>
            <person name="Boureghda H."/>
            <person name="Abdallah N."/>
            <person name="Vaughan M.M."/>
            <person name="Proctor R.H."/>
            <person name="Busman M."/>
            <person name="O'Donnell K."/>
        </authorList>
    </citation>
    <scope>NUCLEOTIDE SEQUENCE</scope>
    <source>
        <strain evidence="3">NRRL 25174</strain>
    </source>
</reference>
<feature type="compositionally biased region" description="Polar residues" evidence="1">
    <location>
        <begin position="217"/>
        <end position="229"/>
    </location>
</feature>
<dbReference type="PROSITE" id="PS51752">
    <property type="entry name" value="JACALIN_LECTIN"/>
    <property type="match status" value="1"/>
</dbReference>
<dbReference type="Pfam" id="PF01419">
    <property type="entry name" value="Jacalin"/>
    <property type="match status" value="1"/>
</dbReference>
<dbReference type="GO" id="GO:0001907">
    <property type="term" value="P:symbiont-mediated killing of host cell"/>
    <property type="evidence" value="ECO:0007669"/>
    <property type="project" value="InterPro"/>
</dbReference>
<dbReference type="AlphaFoldDB" id="A0A9P5ASL2"/>
<evidence type="ECO:0000256" key="1">
    <source>
        <dbReference type="SAM" id="MobiDB-lite"/>
    </source>
</evidence>
<feature type="domain" description="Jacalin-type lectin" evidence="2">
    <location>
        <begin position="357"/>
        <end position="502"/>
    </location>
</feature>
<dbReference type="EMBL" id="PVQB02000072">
    <property type="protein sequence ID" value="KAF4343958.1"/>
    <property type="molecule type" value="Genomic_DNA"/>
</dbReference>
<dbReference type="Proteomes" id="UP000730481">
    <property type="component" value="Unassembled WGS sequence"/>
</dbReference>
<sequence>MTSKSPKVERYVKIAATAGKAAQSGEKIKFGDWSNENGQYLTAILAVGLDLIPVLGPALSSLALVSGYVMFPPEAKDPWSQLRAPVENLIGEKITDYHVKILQGRADGLQANSDAFRSVWNSYSKSPASERKRHAETLREHYVAFLSVLRTVMPDFQTEAYSVPALPEFDLVAILHLTLLADGIKHGVEWGFNKDFITETLKPEFHKLTGSGKGPRSLSTRSDSASMNTTTGITQTELDILRGAIEEGDKSGWPPTLLDSWKEAYADLTVESPRLARRSLMDYPSYAKQTYEQGRKLVKPYESKWEETHEKEALLLRAISDYDATMFSTVLAHAEFWPCITGEVEMSAESWEIVGREIYSGPFGRYAEYAKWSTSEPPAVTPRQDNITQIVVRAWNDIDGFGVKRGEEWDFWQGSKVGGAENWVNLGDDEYIISVDVGWGHKIGHLKFVSNKRDFGPYGISKNAKFSDIVNHTGYGLTSMYMTHFGYAEPTGIEGIFFGFRPLLSY</sequence>
<evidence type="ECO:0000259" key="2">
    <source>
        <dbReference type="PROSITE" id="PS51752"/>
    </source>
</evidence>
<keyword evidence="4" id="KW-1185">Reference proteome</keyword>
<dbReference type="InterPro" id="IPR036404">
    <property type="entry name" value="Jacalin-like_lectin_dom_sf"/>
</dbReference>
<proteinExistence type="predicted"/>
<dbReference type="SUPFAM" id="SSF56849">
    <property type="entry name" value="delta-Endotoxin (insectocide), N-terminal domain"/>
    <property type="match status" value="1"/>
</dbReference>
<reference evidence="3" key="2">
    <citation type="submission" date="2020-02" db="EMBL/GenBank/DDBJ databases">
        <title>Identification and distribution of gene clusters putatively required for synthesis of sphingolipid metabolism inhibitors in phylogenetically diverse species of the filamentous fungus Fusarium.</title>
        <authorList>
            <person name="Kim H.-S."/>
            <person name="Busman M."/>
            <person name="Brown D.W."/>
            <person name="Divon H."/>
            <person name="Uhlig S."/>
            <person name="Proctor R.H."/>
        </authorList>
    </citation>
    <scope>NUCLEOTIDE SEQUENCE</scope>
    <source>
        <strain evidence="3">NRRL 25174</strain>
    </source>
</reference>
<accession>A0A9P5ASL2</accession>
<evidence type="ECO:0000313" key="4">
    <source>
        <dbReference type="Proteomes" id="UP000730481"/>
    </source>
</evidence>
<dbReference type="Pfam" id="PF03945">
    <property type="entry name" value="Endotoxin_N"/>
    <property type="match status" value="1"/>
</dbReference>
<dbReference type="OrthoDB" id="4866405at2759"/>
<evidence type="ECO:0000313" key="3">
    <source>
        <dbReference type="EMBL" id="KAF4343958.1"/>
    </source>
</evidence>
<dbReference type="Gene3D" id="1.20.190.10">
    <property type="entry name" value="Pesticidal crystal protein, N-terminal domain"/>
    <property type="match status" value="2"/>
</dbReference>
<protein>
    <submittedName>
        <fullName evidence="3">Delta endotoxin</fullName>
    </submittedName>
</protein>
<comment type="caution">
    <text evidence="3">The sequence shown here is derived from an EMBL/GenBank/DDBJ whole genome shotgun (WGS) entry which is preliminary data.</text>
</comment>
<dbReference type="PANTHER" id="PTHR37003">
    <property type="entry name" value="ENDOTOXIN_N DOMAIN-CONTAINING PROTEIN-RELATED"/>
    <property type="match status" value="1"/>
</dbReference>
<dbReference type="SUPFAM" id="SSF51101">
    <property type="entry name" value="Mannose-binding lectins"/>
    <property type="match status" value="1"/>
</dbReference>
<dbReference type="InterPro" id="IPR036716">
    <property type="entry name" value="Pest_crys_N_sf"/>
</dbReference>
<dbReference type="GO" id="GO:0090729">
    <property type="term" value="F:toxin activity"/>
    <property type="evidence" value="ECO:0007669"/>
    <property type="project" value="InterPro"/>
</dbReference>
<name>A0A9P5ASL2_9HYPO</name>